<dbReference type="SUPFAM" id="SSF52313">
    <property type="entry name" value="Ribosomal protein S2"/>
    <property type="match status" value="1"/>
</dbReference>
<dbReference type="Gene3D" id="3.40.50.10490">
    <property type="entry name" value="Glucose-6-phosphate isomerase like protein, domain 1"/>
    <property type="match status" value="1"/>
</dbReference>
<dbReference type="InterPro" id="IPR001865">
    <property type="entry name" value="Ribosomal_uS2"/>
</dbReference>
<gene>
    <name evidence="5" type="primary">rpsB</name>
    <name evidence="6" type="ORF">A3B18_00620</name>
</gene>
<dbReference type="PANTHER" id="PTHR12534">
    <property type="entry name" value="30S RIBOSOMAL PROTEIN S2 PROKARYOTIC AND ORGANELLAR"/>
    <property type="match status" value="1"/>
</dbReference>
<dbReference type="Gene3D" id="1.10.287.610">
    <property type="entry name" value="Helix hairpin bin"/>
    <property type="match status" value="1"/>
</dbReference>
<dbReference type="Proteomes" id="UP000178684">
    <property type="component" value="Unassembled WGS sequence"/>
</dbReference>
<proteinExistence type="inferred from homology"/>
<sequence>MFMAGLQFGYYRRNRQPKMAEYIYGIKNNIEIFDLEKTREALRTAQSFLKKVGEGKKNVLWVGTKPSARGFIEKVAMALGHSYVSGRWVGGSLTNSKIIRDRIKYFEDLKKKKETGDLEKYTKKERLKLNREIKALDEKFSGIENLRNDLEVIVMVDPKEEKTAFSEARRVSVPIVAILSSDNDPTSVAYPIPANDSAPSSISYILEKLADAYREGADIANQKNV</sequence>
<dbReference type="PRINTS" id="PR00395">
    <property type="entry name" value="RIBOSOMALS2"/>
</dbReference>
<evidence type="ECO:0000256" key="5">
    <source>
        <dbReference type="HAMAP-Rule" id="MF_00291"/>
    </source>
</evidence>
<dbReference type="EMBL" id="MFIE01000018">
    <property type="protein sequence ID" value="OGF82520.1"/>
    <property type="molecule type" value="Genomic_DNA"/>
</dbReference>
<dbReference type="GO" id="GO:0003735">
    <property type="term" value="F:structural constituent of ribosome"/>
    <property type="evidence" value="ECO:0007669"/>
    <property type="project" value="InterPro"/>
</dbReference>
<dbReference type="HAMAP" id="MF_00291_B">
    <property type="entry name" value="Ribosomal_uS2_B"/>
    <property type="match status" value="1"/>
</dbReference>
<evidence type="ECO:0000256" key="3">
    <source>
        <dbReference type="ARBA" id="ARBA00023274"/>
    </source>
</evidence>
<evidence type="ECO:0000256" key="1">
    <source>
        <dbReference type="ARBA" id="ARBA00006242"/>
    </source>
</evidence>
<dbReference type="GO" id="GO:0006412">
    <property type="term" value="P:translation"/>
    <property type="evidence" value="ECO:0007669"/>
    <property type="project" value="UniProtKB-UniRule"/>
</dbReference>
<dbReference type="CDD" id="cd01425">
    <property type="entry name" value="RPS2"/>
    <property type="match status" value="1"/>
</dbReference>
<evidence type="ECO:0000313" key="7">
    <source>
        <dbReference type="Proteomes" id="UP000178684"/>
    </source>
</evidence>
<accession>A0A1F5X3S0</accession>
<dbReference type="AlphaFoldDB" id="A0A1F5X3S0"/>
<comment type="caution">
    <text evidence="6">The sequence shown here is derived from an EMBL/GenBank/DDBJ whole genome shotgun (WGS) entry which is preliminary data.</text>
</comment>
<name>A0A1F5X3S0_9BACT</name>
<dbReference type="PANTHER" id="PTHR12534:SF0">
    <property type="entry name" value="SMALL RIBOSOMAL SUBUNIT PROTEIN US2M"/>
    <property type="match status" value="1"/>
</dbReference>
<keyword evidence="2 5" id="KW-0689">Ribosomal protein</keyword>
<dbReference type="NCBIfam" id="TIGR01011">
    <property type="entry name" value="rpsB_bact"/>
    <property type="match status" value="1"/>
</dbReference>
<evidence type="ECO:0000256" key="4">
    <source>
        <dbReference type="ARBA" id="ARBA00035256"/>
    </source>
</evidence>
<dbReference type="Pfam" id="PF00318">
    <property type="entry name" value="Ribosomal_S2"/>
    <property type="match status" value="1"/>
</dbReference>
<protein>
    <recommendedName>
        <fullName evidence="4 5">Small ribosomal subunit protein uS2</fullName>
    </recommendedName>
</protein>
<keyword evidence="3 5" id="KW-0687">Ribonucleoprotein</keyword>
<evidence type="ECO:0000313" key="6">
    <source>
        <dbReference type="EMBL" id="OGF82520.1"/>
    </source>
</evidence>
<reference evidence="6 7" key="1">
    <citation type="journal article" date="2016" name="Nat. Commun.">
        <title>Thousands of microbial genomes shed light on interconnected biogeochemical processes in an aquifer system.</title>
        <authorList>
            <person name="Anantharaman K."/>
            <person name="Brown C.T."/>
            <person name="Hug L.A."/>
            <person name="Sharon I."/>
            <person name="Castelle C.J."/>
            <person name="Probst A.J."/>
            <person name="Thomas B.C."/>
            <person name="Singh A."/>
            <person name="Wilkins M.J."/>
            <person name="Karaoz U."/>
            <person name="Brodie E.L."/>
            <person name="Williams K.H."/>
            <person name="Hubbard S.S."/>
            <person name="Banfield J.F."/>
        </authorList>
    </citation>
    <scope>NUCLEOTIDE SEQUENCE [LARGE SCALE GENOMIC DNA]</scope>
</reference>
<comment type="similarity">
    <text evidence="1 5">Belongs to the universal ribosomal protein uS2 family.</text>
</comment>
<dbReference type="GO" id="GO:0015935">
    <property type="term" value="C:small ribosomal subunit"/>
    <property type="evidence" value="ECO:0007669"/>
    <property type="project" value="InterPro"/>
</dbReference>
<dbReference type="InterPro" id="IPR005706">
    <property type="entry name" value="Ribosomal_uS2_bac/mit/plastid"/>
</dbReference>
<dbReference type="InterPro" id="IPR023591">
    <property type="entry name" value="Ribosomal_uS2_flav_dom_sf"/>
</dbReference>
<organism evidence="6 7">
    <name type="scientific">Candidatus Giovannonibacteria bacterium RIFCSPLOWO2_01_FULL_46_13</name>
    <dbReference type="NCBI Taxonomy" id="1798352"/>
    <lineage>
        <taxon>Bacteria</taxon>
        <taxon>Candidatus Giovannoniibacteriota</taxon>
    </lineage>
</organism>
<evidence type="ECO:0000256" key="2">
    <source>
        <dbReference type="ARBA" id="ARBA00022980"/>
    </source>
</evidence>